<dbReference type="EMBL" id="VIEB01000799">
    <property type="protein sequence ID" value="TQD80623.1"/>
    <property type="molecule type" value="Genomic_DNA"/>
</dbReference>
<dbReference type="PANTHER" id="PTHR31301:SF153">
    <property type="entry name" value="LOB DOMAIN-CONTAINING PROTEIN 26"/>
    <property type="match status" value="1"/>
</dbReference>
<dbReference type="Proteomes" id="UP000315295">
    <property type="component" value="Unassembled WGS sequence"/>
</dbReference>
<dbReference type="STRING" id="106549.A0A540L2B4"/>
<accession>A0A540L2B4</accession>
<dbReference type="PROSITE" id="PS50891">
    <property type="entry name" value="LOB"/>
    <property type="match status" value="1"/>
</dbReference>
<name>A0A540L2B4_MALBA</name>
<protein>
    <recommendedName>
        <fullName evidence="2">LOB domain-containing protein</fullName>
    </recommendedName>
</protein>
<evidence type="ECO:0000313" key="4">
    <source>
        <dbReference type="Proteomes" id="UP000315295"/>
    </source>
</evidence>
<evidence type="ECO:0000313" key="3">
    <source>
        <dbReference type="EMBL" id="TQD80623.1"/>
    </source>
</evidence>
<dbReference type="PANTHER" id="PTHR31301">
    <property type="entry name" value="LOB DOMAIN-CONTAINING PROTEIN 4-RELATED"/>
    <property type="match status" value="1"/>
</dbReference>
<dbReference type="InterPro" id="IPR004883">
    <property type="entry name" value="LOB"/>
</dbReference>
<sequence length="157" mass="17798">MISNNPTRCAACRFLRRRCPQDCVLAPYFPSSNPERFACVHKIFGAGNITKMLEQLPVHLREAAADSMFYEASLRVEDPVYGCVRIISQLQHHILEAQSEILKTNGQVASYIAQQQLHQQQQNVVHGASYQQDMQISEYSGVGWDVQTLANDSYFHP</sequence>
<gene>
    <name evidence="3" type="ORF">C1H46_033802</name>
</gene>
<evidence type="ECO:0000256" key="1">
    <source>
        <dbReference type="ARBA" id="ARBA00005474"/>
    </source>
</evidence>
<organism evidence="3 4">
    <name type="scientific">Malus baccata</name>
    <name type="common">Siberian crab apple</name>
    <name type="synonym">Pyrus baccata</name>
    <dbReference type="NCBI Taxonomy" id="106549"/>
    <lineage>
        <taxon>Eukaryota</taxon>
        <taxon>Viridiplantae</taxon>
        <taxon>Streptophyta</taxon>
        <taxon>Embryophyta</taxon>
        <taxon>Tracheophyta</taxon>
        <taxon>Spermatophyta</taxon>
        <taxon>Magnoliopsida</taxon>
        <taxon>eudicotyledons</taxon>
        <taxon>Gunneridae</taxon>
        <taxon>Pentapetalae</taxon>
        <taxon>rosids</taxon>
        <taxon>fabids</taxon>
        <taxon>Rosales</taxon>
        <taxon>Rosaceae</taxon>
        <taxon>Amygdaloideae</taxon>
        <taxon>Maleae</taxon>
        <taxon>Malus</taxon>
    </lineage>
</organism>
<proteinExistence type="inferred from homology"/>
<comment type="caution">
    <text evidence="3">The sequence shown here is derived from an EMBL/GenBank/DDBJ whole genome shotgun (WGS) entry which is preliminary data.</text>
</comment>
<evidence type="ECO:0000259" key="2">
    <source>
        <dbReference type="PROSITE" id="PS50891"/>
    </source>
</evidence>
<feature type="domain" description="LOB" evidence="2">
    <location>
        <begin position="7"/>
        <end position="108"/>
    </location>
</feature>
<dbReference type="Pfam" id="PF03195">
    <property type="entry name" value="LOB"/>
    <property type="match status" value="1"/>
</dbReference>
<keyword evidence="4" id="KW-1185">Reference proteome</keyword>
<comment type="similarity">
    <text evidence="1">Belongs to the LOB domain-containing protein family.</text>
</comment>
<reference evidence="3 4" key="1">
    <citation type="journal article" date="2019" name="G3 (Bethesda)">
        <title>Sequencing of a Wild Apple (Malus baccata) Genome Unravels the Differences Between Cultivated and Wild Apple Species Regarding Disease Resistance and Cold Tolerance.</title>
        <authorList>
            <person name="Chen X."/>
        </authorList>
    </citation>
    <scope>NUCLEOTIDE SEQUENCE [LARGE SCALE GENOMIC DNA]</scope>
    <source>
        <strain evidence="4">cv. Shandingzi</strain>
        <tissue evidence="3">Leaves</tissue>
    </source>
</reference>
<dbReference type="AlphaFoldDB" id="A0A540L2B4"/>